<sequence length="106" mass="12045">MLKCFYHFCNRIMPNSAKASNSGRFYNINDETLKSLFTMYHSVLICPFLGIDVLMPYLITFLFIKLSVTPTPKTIQNIGATLITESLKIPANKYPITPKEVMPPNI</sequence>
<keyword evidence="1" id="KW-0472">Membrane</keyword>
<evidence type="ECO:0000256" key="1">
    <source>
        <dbReference type="SAM" id="Phobius"/>
    </source>
</evidence>
<reference evidence="2 3" key="1">
    <citation type="submission" date="2016-10" db="EMBL/GenBank/DDBJ databases">
        <authorList>
            <person name="de Groot N.N."/>
        </authorList>
    </citation>
    <scope>NUCLEOTIDE SEQUENCE [LARGE SCALE GENOMIC DNA]</scope>
    <source>
        <strain evidence="2 3">DSM 12992</strain>
    </source>
</reference>
<keyword evidence="1" id="KW-0812">Transmembrane</keyword>
<evidence type="ECO:0000313" key="3">
    <source>
        <dbReference type="Proteomes" id="UP000199263"/>
    </source>
</evidence>
<dbReference type="AlphaFoldDB" id="A0A1I1QVY8"/>
<proteinExistence type="predicted"/>
<protein>
    <submittedName>
        <fullName evidence="2">Uncharacterized protein</fullName>
    </submittedName>
</protein>
<gene>
    <name evidence="2" type="ORF">SAMN05421842_1282</name>
</gene>
<name>A0A1I1QVY8_9CLOT</name>
<dbReference type="Proteomes" id="UP000199263">
    <property type="component" value="Unassembled WGS sequence"/>
</dbReference>
<organism evidence="2 3">
    <name type="scientific">Clostridium uliginosum</name>
    <dbReference type="NCBI Taxonomy" id="119641"/>
    <lineage>
        <taxon>Bacteria</taxon>
        <taxon>Bacillati</taxon>
        <taxon>Bacillota</taxon>
        <taxon>Clostridia</taxon>
        <taxon>Eubacteriales</taxon>
        <taxon>Clostridiaceae</taxon>
        <taxon>Clostridium</taxon>
    </lineage>
</organism>
<accession>A0A1I1QVY8</accession>
<keyword evidence="3" id="KW-1185">Reference proteome</keyword>
<evidence type="ECO:0000313" key="2">
    <source>
        <dbReference type="EMBL" id="SFD26205.1"/>
    </source>
</evidence>
<dbReference type="EMBL" id="FOMG01000028">
    <property type="protein sequence ID" value="SFD26205.1"/>
    <property type="molecule type" value="Genomic_DNA"/>
</dbReference>
<keyword evidence="1" id="KW-1133">Transmembrane helix</keyword>
<feature type="transmembrane region" description="Helical" evidence="1">
    <location>
        <begin position="39"/>
        <end position="64"/>
    </location>
</feature>